<dbReference type="Gene3D" id="3.40.50.1820">
    <property type="entry name" value="alpha/beta hydrolase"/>
    <property type="match status" value="1"/>
</dbReference>
<feature type="signal peptide" evidence="1">
    <location>
        <begin position="1"/>
        <end position="22"/>
    </location>
</feature>
<dbReference type="InterPro" id="IPR029058">
    <property type="entry name" value="AB_hydrolase_fold"/>
</dbReference>
<keyword evidence="4" id="KW-1185">Reference proteome</keyword>
<name>A0A923N3N3_9BACT</name>
<dbReference type="SUPFAM" id="SSF53474">
    <property type="entry name" value="alpha/beta-Hydrolases"/>
    <property type="match status" value="1"/>
</dbReference>
<dbReference type="InterPro" id="IPR001478">
    <property type="entry name" value="PDZ"/>
</dbReference>
<sequence length="465" mass="51010">MKKITLWAMAALAVGLSLSAEGQNLKRRPFLGVQILPVTDSLASAYKMKAPTGGMVAAVIPNSTAAALKLQPNDVIVKINDTNIQTSSDVVAKARTFTTGQPVTVNIIRNGKTLTLKEKVKEMPRETDPNAEVIYDEVKTENGYTRLIAKKPKGKGKYPAVFFIQGYGCGSIDNLPPYDPQRKLMDGLVEKGYAVFKMDKPGSGDSQGSAPCTEIAYAEELAAFSAGLKKLKTYDFVDAENVFLFGHSLGGNTAPIIASESKVKGIVVYGVAGKPWYEYMQDVFREQRAVVGTDPVQIDEDMKVLAPLTYEFMIQKKSPEELAKNPAYKPYLEQSFDYDGKGHVFGRHYTFMQGIQEAPLNKAWRDANTNSLVIYGEADIASISPHNSQLLTDAINTMHPGSATYKFLLGTDHGFIKVGTKQDLLRLQQSGKFGAYMRDNFNPALVNMVDSWMKQTVNNKAVGSK</sequence>
<dbReference type="InterPro" id="IPR036034">
    <property type="entry name" value="PDZ_sf"/>
</dbReference>
<dbReference type="RefSeq" id="WP_187065286.1">
    <property type="nucleotide sequence ID" value="NZ_JACRVF010000001.1"/>
</dbReference>
<feature type="domain" description="PDZ" evidence="2">
    <location>
        <begin position="13"/>
        <end position="111"/>
    </location>
</feature>
<dbReference type="EMBL" id="JACRVF010000001">
    <property type="protein sequence ID" value="MBC5991274.1"/>
    <property type="molecule type" value="Genomic_DNA"/>
</dbReference>
<keyword evidence="1" id="KW-0732">Signal</keyword>
<protein>
    <submittedName>
        <fullName evidence="3">Alpha/beta fold hydrolase</fullName>
    </submittedName>
</protein>
<dbReference type="SMART" id="SM00228">
    <property type="entry name" value="PDZ"/>
    <property type="match status" value="1"/>
</dbReference>
<feature type="chain" id="PRO_5037494824" evidence="1">
    <location>
        <begin position="23"/>
        <end position="465"/>
    </location>
</feature>
<dbReference type="InterPro" id="IPR053145">
    <property type="entry name" value="AB_hydrolase_Est10"/>
</dbReference>
<dbReference type="Gene3D" id="2.30.42.10">
    <property type="match status" value="1"/>
</dbReference>
<dbReference type="GO" id="GO:0052689">
    <property type="term" value="F:carboxylic ester hydrolase activity"/>
    <property type="evidence" value="ECO:0007669"/>
    <property type="project" value="TreeGrafter"/>
</dbReference>
<proteinExistence type="predicted"/>
<dbReference type="PANTHER" id="PTHR43265:SF1">
    <property type="entry name" value="ESTERASE ESTD"/>
    <property type="match status" value="1"/>
</dbReference>
<keyword evidence="3" id="KW-0378">Hydrolase</keyword>
<gene>
    <name evidence="3" type="ORF">H8S84_00335</name>
</gene>
<organism evidence="3 4">
    <name type="scientific">Pontibacter cellulosilyticus</name>
    <dbReference type="NCBI Taxonomy" id="1720253"/>
    <lineage>
        <taxon>Bacteria</taxon>
        <taxon>Pseudomonadati</taxon>
        <taxon>Bacteroidota</taxon>
        <taxon>Cytophagia</taxon>
        <taxon>Cytophagales</taxon>
        <taxon>Hymenobacteraceae</taxon>
        <taxon>Pontibacter</taxon>
    </lineage>
</organism>
<dbReference type="Pfam" id="PF13180">
    <property type="entry name" value="PDZ_2"/>
    <property type="match status" value="1"/>
</dbReference>
<dbReference type="PROSITE" id="PS50106">
    <property type="entry name" value="PDZ"/>
    <property type="match status" value="1"/>
</dbReference>
<dbReference type="PANTHER" id="PTHR43265">
    <property type="entry name" value="ESTERASE ESTD"/>
    <property type="match status" value="1"/>
</dbReference>
<reference evidence="3" key="1">
    <citation type="submission" date="2020-08" db="EMBL/GenBank/DDBJ databases">
        <title>Pontibacter sp. SD6 16S ribosomal RNA gene Genome sequencing and assembly.</title>
        <authorList>
            <person name="Kang M."/>
        </authorList>
    </citation>
    <scope>NUCLEOTIDE SEQUENCE</scope>
    <source>
        <strain evidence="3">SD6</strain>
    </source>
</reference>
<accession>A0A923N3N3</accession>
<dbReference type="InterPro" id="IPR000073">
    <property type="entry name" value="AB_hydrolase_1"/>
</dbReference>
<dbReference type="AlphaFoldDB" id="A0A923N3N3"/>
<dbReference type="Proteomes" id="UP000603640">
    <property type="component" value="Unassembled WGS sequence"/>
</dbReference>
<comment type="caution">
    <text evidence="3">The sequence shown here is derived from an EMBL/GenBank/DDBJ whole genome shotgun (WGS) entry which is preliminary data.</text>
</comment>
<dbReference type="Pfam" id="PF00561">
    <property type="entry name" value="Abhydrolase_1"/>
    <property type="match status" value="1"/>
</dbReference>
<dbReference type="SUPFAM" id="SSF50156">
    <property type="entry name" value="PDZ domain-like"/>
    <property type="match status" value="1"/>
</dbReference>
<evidence type="ECO:0000259" key="2">
    <source>
        <dbReference type="PROSITE" id="PS50106"/>
    </source>
</evidence>
<evidence type="ECO:0000313" key="3">
    <source>
        <dbReference type="EMBL" id="MBC5991274.1"/>
    </source>
</evidence>
<evidence type="ECO:0000256" key="1">
    <source>
        <dbReference type="SAM" id="SignalP"/>
    </source>
</evidence>
<evidence type="ECO:0000313" key="4">
    <source>
        <dbReference type="Proteomes" id="UP000603640"/>
    </source>
</evidence>